<dbReference type="PROSITE" id="PS51352">
    <property type="entry name" value="THIOREDOXIN_2"/>
    <property type="match status" value="1"/>
</dbReference>
<dbReference type="Proteomes" id="UP000031135">
    <property type="component" value="Chromosome"/>
</dbReference>
<feature type="domain" description="Thioredoxin" evidence="3">
    <location>
        <begin position="11"/>
        <end position="215"/>
    </location>
</feature>
<evidence type="ECO:0000259" key="3">
    <source>
        <dbReference type="PROSITE" id="PS51352"/>
    </source>
</evidence>
<dbReference type="SUPFAM" id="SSF52833">
    <property type="entry name" value="Thioredoxin-like"/>
    <property type="match status" value="1"/>
</dbReference>
<dbReference type="RefSeq" id="WP_039663242.1">
    <property type="nucleotide sequence ID" value="NZ_CP007772.1"/>
</dbReference>
<gene>
    <name evidence="4" type="primary">dsbA1</name>
    <name evidence="4" type="ORF">CSUB8521_0594</name>
</gene>
<accession>A0A0A8H8P5</accession>
<sequence>MQVLQKMFKLLAIMAFVFSVSANALSEGKEYITLKIPIPNAQNSLIEVFSYRCIHCYNHHQFHTLAKVKQALPNLKYDLFSVSSMLEYGGALNEMFALASFKEKALGLDVTSEKSLTYKLADVYFVSHFEKKINLNNLDLFYKIGLNAIGASKEELQKFLQTKEAKELLVAYDVANEISRNYGTPAFVVNGKYQINPEYITSLEELIRIVKELSTK</sequence>
<reference evidence="4 5" key="1">
    <citation type="journal article" date="2014" name="Genome Biol. Evol.">
        <title>Comparative Genomics of the Campylobacter lari Group.</title>
        <authorList>
            <person name="Miller W.G."/>
            <person name="Yee E."/>
            <person name="Chapman M.H."/>
            <person name="Smith T.P."/>
            <person name="Bono J.L."/>
            <person name="Huynh S."/>
            <person name="Parker C.T."/>
            <person name="Vandamme P."/>
            <person name="Luong K."/>
            <person name="Korlach J."/>
        </authorList>
    </citation>
    <scope>NUCLEOTIDE SEQUENCE [LARGE SCALE GENOMIC DNA]</scope>
    <source>
        <strain evidence="4 5">LMG 24374</strain>
    </source>
</reference>
<feature type="chain" id="PRO_5002037820" evidence="2">
    <location>
        <begin position="25"/>
        <end position="216"/>
    </location>
</feature>
<dbReference type="EMBL" id="CP007772">
    <property type="protein sequence ID" value="AJC90451.1"/>
    <property type="molecule type" value="Genomic_DNA"/>
</dbReference>
<evidence type="ECO:0000313" key="4">
    <source>
        <dbReference type="EMBL" id="AJC90451.1"/>
    </source>
</evidence>
<dbReference type="InterPro" id="IPR023205">
    <property type="entry name" value="DsbA/DsbL"/>
</dbReference>
<dbReference type="KEGG" id="csm:CSUB8521_0594"/>
<keyword evidence="1 2" id="KW-0732">Signal</keyword>
<dbReference type="InterPro" id="IPR036249">
    <property type="entry name" value="Thioredoxin-like_sf"/>
</dbReference>
<dbReference type="PANTHER" id="PTHR35891:SF3">
    <property type="entry name" value="THIOL:DISULFIDE INTERCHANGE PROTEIN DSBL"/>
    <property type="match status" value="1"/>
</dbReference>
<evidence type="ECO:0000256" key="2">
    <source>
        <dbReference type="SAM" id="SignalP"/>
    </source>
</evidence>
<dbReference type="HOGENOM" id="CLU_088255_3_1_7"/>
<proteinExistence type="predicted"/>
<name>A0A0A8H8P5_9BACT</name>
<organism evidence="4 5">
    <name type="scientific">Campylobacter subantarcticus LMG 24374</name>
    <dbReference type="NCBI Taxonomy" id="1388751"/>
    <lineage>
        <taxon>Bacteria</taxon>
        <taxon>Pseudomonadati</taxon>
        <taxon>Campylobacterota</taxon>
        <taxon>Epsilonproteobacteria</taxon>
        <taxon>Campylobacterales</taxon>
        <taxon>Campylobacteraceae</taxon>
        <taxon>Campylobacter</taxon>
    </lineage>
</organism>
<dbReference type="AlphaFoldDB" id="A0A0A8H8P5"/>
<feature type="signal peptide" evidence="2">
    <location>
        <begin position="1"/>
        <end position="24"/>
    </location>
</feature>
<evidence type="ECO:0000313" key="5">
    <source>
        <dbReference type="Proteomes" id="UP000031135"/>
    </source>
</evidence>
<dbReference type="Gene3D" id="3.40.30.10">
    <property type="entry name" value="Glutaredoxin"/>
    <property type="match status" value="1"/>
</dbReference>
<dbReference type="InterPro" id="IPR050824">
    <property type="entry name" value="Thiol_disulfide_DsbA"/>
</dbReference>
<dbReference type="CDD" id="cd03019">
    <property type="entry name" value="DsbA_DsbA"/>
    <property type="match status" value="1"/>
</dbReference>
<dbReference type="InterPro" id="IPR013766">
    <property type="entry name" value="Thioredoxin_domain"/>
</dbReference>
<evidence type="ECO:0000256" key="1">
    <source>
        <dbReference type="ARBA" id="ARBA00022729"/>
    </source>
</evidence>
<dbReference type="PANTHER" id="PTHR35891">
    <property type="entry name" value="THIOL:DISULFIDE INTERCHANGE PROTEIN DSBA"/>
    <property type="match status" value="1"/>
</dbReference>
<dbReference type="OrthoDB" id="9151934at2"/>
<protein>
    <submittedName>
        <fullName evidence="4">Protein disulfide oxidoreductase</fullName>
    </submittedName>
</protein>